<name>A0A420XSH5_9ACTN</name>
<accession>A0A420XSH5</accession>
<evidence type="ECO:0000259" key="1">
    <source>
        <dbReference type="SMART" id="SM00842"/>
    </source>
</evidence>
<dbReference type="InterPro" id="IPR050696">
    <property type="entry name" value="FtsA/MreB"/>
</dbReference>
<feature type="domain" description="SHS2" evidence="1">
    <location>
        <begin position="6"/>
        <end position="173"/>
    </location>
</feature>
<evidence type="ECO:0000313" key="3">
    <source>
        <dbReference type="Proteomes" id="UP000281955"/>
    </source>
</evidence>
<keyword evidence="3" id="KW-1185">Reference proteome</keyword>
<dbReference type="PIRSF" id="PIRSF019169">
    <property type="entry name" value="PilM"/>
    <property type="match status" value="1"/>
</dbReference>
<dbReference type="RefSeq" id="WP_183061859.1">
    <property type="nucleotide sequence ID" value="NZ_RBWV01000010.1"/>
</dbReference>
<dbReference type="Pfam" id="PF11104">
    <property type="entry name" value="PilM_2"/>
    <property type="match status" value="1"/>
</dbReference>
<sequence>MARSTAVGLDIGTSCVRAAELSFGSGRVTLARAGEVALPPGAVRAGEVAAPEAVTAALRELWSQHRFSSKKVMLGLANSRVVVRQVDLPWMPVAELRASLALHVQDFVPMPVASALLDFHPLEEIDTGTARLWRGLLVAASRETVEAQLDAVRAAGLTPVGVDLAPFASLRSLGWEEPALDAVAPVQAIVDIGAGVTSMVVHQAGAPKFVRILLIGGNHVSEALAGLLGVPFDAAEQLKQDLRNFDGDERALQVASSSMGMFVDEIRGSLDYYRSAHAAAPVTQIVLTGGGSRLGGLAVALGAATRVPVVLGDPTVGIALGKAVRTESFDPRSAAVPVGLALGAAS</sequence>
<dbReference type="InParanoid" id="A0A420XSH5"/>
<dbReference type="EMBL" id="RBWV01000010">
    <property type="protein sequence ID" value="RKS77759.1"/>
    <property type="molecule type" value="Genomic_DNA"/>
</dbReference>
<evidence type="ECO:0000313" key="2">
    <source>
        <dbReference type="EMBL" id="RKS77759.1"/>
    </source>
</evidence>
<dbReference type="SMART" id="SM00842">
    <property type="entry name" value="FtsA"/>
    <property type="match status" value="1"/>
</dbReference>
<organism evidence="2 3">
    <name type="scientific">Motilibacter peucedani</name>
    <dbReference type="NCBI Taxonomy" id="598650"/>
    <lineage>
        <taxon>Bacteria</taxon>
        <taxon>Bacillati</taxon>
        <taxon>Actinomycetota</taxon>
        <taxon>Actinomycetes</taxon>
        <taxon>Motilibacterales</taxon>
        <taxon>Motilibacteraceae</taxon>
        <taxon>Motilibacter</taxon>
    </lineage>
</organism>
<dbReference type="PANTHER" id="PTHR32432:SF3">
    <property type="entry name" value="ETHANOLAMINE UTILIZATION PROTEIN EUTJ"/>
    <property type="match status" value="1"/>
</dbReference>
<protein>
    <submittedName>
        <fullName evidence="2">Type IV pilus assembly protein PilM</fullName>
    </submittedName>
</protein>
<dbReference type="GO" id="GO:0051301">
    <property type="term" value="P:cell division"/>
    <property type="evidence" value="ECO:0007669"/>
    <property type="project" value="InterPro"/>
</dbReference>
<dbReference type="SUPFAM" id="SSF53067">
    <property type="entry name" value="Actin-like ATPase domain"/>
    <property type="match status" value="2"/>
</dbReference>
<reference evidence="2 3" key="1">
    <citation type="submission" date="2018-10" db="EMBL/GenBank/DDBJ databases">
        <title>Genomic Encyclopedia of Archaeal and Bacterial Type Strains, Phase II (KMG-II): from individual species to whole genera.</title>
        <authorList>
            <person name="Goeker M."/>
        </authorList>
    </citation>
    <scope>NUCLEOTIDE SEQUENCE [LARGE SCALE GENOMIC DNA]</scope>
    <source>
        <strain evidence="2 3">RP-AC37</strain>
    </source>
</reference>
<comment type="caution">
    <text evidence="2">The sequence shown here is derived from an EMBL/GenBank/DDBJ whole genome shotgun (WGS) entry which is preliminary data.</text>
</comment>
<dbReference type="InterPro" id="IPR005883">
    <property type="entry name" value="PilM"/>
</dbReference>
<dbReference type="Gene3D" id="3.30.420.40">
    <property type="match status" value="2"/>
</dbReference>
<dbReference type="NCBIfam" id="TIGR01175">
    <property type="entry name" value="pilM"/>
    <property type="match status" value="1"/>
</dbReference>
<dbReference type="Proteomes" id="UP000281955">
    <property type="component" value="Unassembled WGS sequence"/>
</dbReference>
<dbReference type="AlphaFoldDB" id="A0A420XSH5"/>
<gene>
    <name evidence="2" type="ORF">CLV35_1457</name>
</gene>
<dbReference type="InterPro" id="IPR003494">
    <property type="entry name" value="SHS2_FtsA"/>
</dbReference>
<proteinExistence type="predicted"/>
<dbReference type="Gene3D" id="3.30.1490.300">
    <property type="match status" value="1"/>
</dbReference>
<dbReference type="CDD" id="cd24049">
    <property type="entry name" value="ASKHA_NBD_PilM"/>
    <property type="match status" value="1"/>
</dbReference>
<dbReference type="InterPro" id="IPR043129">
    <property type="entry name" value="ATPase_NBD"/>
</dbReference>
<dbReference type="PANTHER" id="PTHR32432">
    <property type="entry name" value="CELL DIVISION PROTEIN FTSA-RELATED"/>
    <property type="match status" value="1"/>
</dbReference>